<accession>A0A6M3ZLD8</accession>
<dbReference type="AlphaFoldDB" id="A0A6M3ZLD8"/>
<dbReference type="RefSeq" id="WP_017451396.1">
    <property type="nucleotide sequence ID" value="NZ_CP008956.1"/>
</dbReference>
<evidence type="ECO:0008006" key="3">
    <source>
        <dbReference type="Google" id="ProtNLM"/>
    </source>
</evidence>
<dbReference type="Proteomes" id="UP000501648">
    <property type="component" value="Chromosome"/>
</dbReference>
<dbReference type="Pfam" id="PF12318">
    <property type="entry name" value="FAD-SLDH"/>
    <property type="match status" value="1"/>
</dbReference>
<sequence>MDTDLSSPHDYRRRDLLKASLGMLAGLAAPSLILAQAAPAAQQSAQSASFLRLSAFLTGKSDLDPVIAARTLQALSANDANFAARLAQLDEALTAARSMGLLNDMSHFDISSLGSDTALKATAVEIVSAWYLGYVGSGARAKLITYHEALMYRPTAGITTIPSYQLGGYGYWIPAPQLKFSSTSPNIKPATA</sequence>
<protein>
    <recommendedName>
        <fullName evidence="3">Sorbitol dehydrogenase</fullName>
    </recommendedName>
</protein>
<organism evidence="1 2">
    <name type="scientific">Herbaspirillum rubrisubalbicans Os34</name>
    <dbReference type="NCBI Taxonomy" id="1235827"/>
    <lineage>
        <taxon>Bacteria</taxon>
        <taxon>Pseudomonadati</taxon>
        <taxon>Pseudomonadota</taxon>
        <taxon>Betaproteobacteria</taxon>
        <taxon>Burkholderiales</taxon>
        <taxon>Oxalobacteraceae</taxon>
        <taxon>Herbaspirillum</taxon>
    </lineage>
</organism>
<gene>
    <name evidence="1" type="ORF">C798_04045</name>
</gene>
<proteinExistence type="predicted"/>
<reference evidence="1 2" key="1">
    <citation type="journal article" date="2012" name="J. Bacteriol.">
        <title>Genome sequence of the pathogenic Herbaspirillum seropedicae strain Os34, isolated from rice roots.</title>
        <authorList>
            <person name="Ye W."/>
            <person name="Ye S."/>
            <person name="Liu J."/>
            <person name="Chang S."/>
            <person name="Chen M."/>
            <person name="Zhu B."/>
            <person name="Guo L."/>
            <person name="An Q."/>
        </authorList>
    </citation>
    <scope>NUCLEOTIDE SEQUENCE [LARGE SCALE GENOMIC DNA]</scope>
    <source>
        <strain evidence="1 2">Os34</strain>
    </source>
</reference>
<dbReference type="InterPro" id="IPR006311">
    <property type="entry name" value="TAT_signal"/>
</dbReference>
<evidence type="ECO:0000313" key="1">
    <source>
        <dbReference type="EMBL" id="QJP99424.1"/>
    </source>
</evidence>
<dbReference type="InterPro" id="IPR024651">
    <property type="entry name" value="FAD-SLDH_ssu"/>
</dbReference>
<name>A0A6M3ZLD8_9BURK</name>
<dbReference type="EMBL" id="CP008956">
    <property type="protein sequence ID" value="QJP99424.1"/>
    <property type="molecule type" value="Genomic_DNA"/>
</dbReference>
<dbReference type="PROSITE" id="PS51318">
    <property type="entry name" value="TAT"/>
    <property type="match status" value="1"/>
</dbReference>
<evidence type="ECO:0000313" key="2">
    <source>
        <dbReference type="Proteomes" id="UP000501648"/>
    </source>
</evidence>